<evidence type="ECO:0000313" key="2">
    <source>
        <dbReference type="EMBL" id="QDZ23558.1"/>
    </source>
</evidence>
<reference evidence="2 3" key="1">
    <citation type="submission" date="2018-07" db="EMBL/GenBank/DDBJ databases">
        <title>The complete nuclear genome of the prasinophyte Chloropicon primus (CCMP1205).</title>
        <authorList>
            <person name="Pombert J.-F."/>
            <person name="Otis C."/>
            <person name="Turmel M."/>
            <person name="Lemieux C."/>
        </authorList>
    </citation>
    <scope>NUCLEOTIDE SEQUENCE [LARGE SCALE GENOMIC DNA]</scope>
    <source>
        <strain evidence="2 3">CCMP1205</strain>
    </source>
</reference>
<keyword evidence="3" id="KW-1185">Reference proteome</keyword>
<dbReference type="Proteomes" id="UP000316726">
    <property type="component" value="Chromosome 10"/>
</dbReference>
<organism evidence="2 3">
    <name type="scientific">Chloropicon primus</name>
    <dbReference type="NCBI Taxonomy" id="1764295"/>
    <lineage>
        <taxon>Eukaryota</taxon>
        <taxon>Viridiplantae</taxon>
        <taxon>Chlorophyta</taxon>
        <taxon>Chloropicophyceae</taxon>
        <taxon>Chloropicales</taxon>
        <taxon>Chloropicaceae</taxon>
        <taxon>Chloropicon</taxon>
    </lineage>
</organism>
<protein>
    <submittedName>
        <fullName evidence="2">Uncharacterized protein</fullName>
    </submittedName>
</protein>
<feature type="region of interest" description="Disordered" evidence="1">
    <location>
        <begin position="245"/>
        <end position="273"/>
    </location>
</feature>
<accession>A0A5B8MS63</accession>
<evidence type="ECO:0000256" key="1">
    <source>
        <dbReference type="SAM" id="MobiDB-lite"/>
    </source>
</evidence>
<name>A0A5B8MS63_9CHLO</name>
<dbReference type="AlphaFoldDB" id="A0A5B8MS63"/>
<proteinExistence type="predicted"/>
<dbReference type="EMBL" id="CP031043">
    <property type="protein sequence ID" value="QDZ23558.1"/>
    <property type="molecule type" value="Genomic_DNA"/>
</dbReference>
<sequence length="297" mass="32988">MPPITTENKDRSDAAPHRDDVEADRCGFAMGFAARVDDSSSWTLRTSRQSRGCGHCIECCDGKVLREQLMAPAVLELPLSLKSLDARNRARRAMVGYGLGDEWSRSNYNKRHFMCGVEYRSLLGSQDVAPSPLRLRRRLACLSLLQLPRKCTNVDLKRGSKIIPVASAPRVYASEDFFSTTTTSSCKRRRPLASTTLSMDYFLGPWVVDAALQPVPARQQQELCSGGSKHMYKFNKLRSKQQQGQCGAGVTTHFSPPSVLEGSEAGNHSSRARKERVVEAAELLEMRAFVPYARSVT</sequence>
<gene>
    <name evidence="2" type="ORF">A3770_10p60760</name>
</gene>
<evidence type="ECO:0000313" key="3">
    <source>
        <dbReference type="Proteomes" id="UP000316726"/>
    </source>
</evidence>